<organism evidence="2 3">
    <name type="scientific">Verruconis gallopava</name>
    <dbReference type="NCBI Taxonomy" id="253628"/>
    <lineage>
        <taxon>Eukaryota</taxon>
        <taxon>Fungi</taxon>
        <taxon>Dikarya</taxon>
        <taxon>Ascomycota</taxon>
        <taxon>Pezizomycotina</taxon>
        <taxon>Dothideomycetes</taxon>
        <taxon>Pleosporomycetidae</taxon>
        <taxon>Venturiales</taxon>
        <taxon>Sympoventuriaceae</taxon>
        <taxon>Verruconis</taxon>
    </lineage>
</organism>
<dbReference type="VEuPathDB" id="FungiDB:PV09_06711"/>
<protein>
    <submittedName>
        <fullName evidence="2">Uncharacterized protein</fullName>
    </submittedName>
</protein>
<dbReference type="HOGENOM" id="CLU_156724_0_0_1"/>
<evidence type="ECO:0000313" key="2">
    <source>
        <dbReference type="EMBL" id="KIW01862.1"/>
    </source>
</evidence>
<reference evidence="2 3" key="1">
    <citation type="submission" date="2015-01" db="EMBL/GenBank/DDBJ databases">
        <title>The Genome Sequence of Ochroconis gallopava CBS43764.</title>
        <authorList>
            <consortium name="The Broad Institute Genomics Platform"/>
            <person name="Cuomo C."/>
            <person name="de Hoog S."/>
            <person name="Gorbushina A."/>
            <person name="Stielow B."/>
            <person name="Teixiera M."/>
            <person name="Abouelleil A."/>
            <person name="Chapman S.B."/>
            <person name="Priest M."/>
            <person name="Young S.K."/>
            <person name="Wortman J."/>
            <person name="Nusbaum C."/>
            <person name="Birren B."/>
        </authorList>
    </citation>
    <scope>NUCLEOTIDE SEQUENCE [LARGE SCALE GENOMIC DNA]</scope>
    <source>
        <strain evidence="2 3">CBS 43764</strain>
    </source>
</reference>
<dbReference type="OrthoDB" id="5394791at2759"/>
<sequence length="150" mass="15636">MRFALLAVFAFAVSTLAAPPSEVDAAAAAADSKAIAVKERAASLDAPVLDELIEASEVEKRTANLSPMNNVKKGLLPRDCTAGCKCAKGLKPGLYCGYCTSPHNAVISCTAANEGDCFDKVYQCNSSGGCCVYGYRKSCAQRKGPCNGED</sequence>
<keyword evidence="1" id="KW-0732">Signal</keyword>
<accession>A0A0D1YM14</accession>
<keyword evidence="3" id="KW-1185">Reference proteome</keyword>
<dbReference type="AlphaFoldDB" id="A0A0D1YM14"/>
<dbReference type="GeneID" id="27314684"/>
<feature type="signal peptide" evidence="1">
    <location>
        <begin position="1"/>
        <end position="17"/>
    </location>
</feature>
<evidence type="ECO:0000313" key="3">
    <source>
        <dbReference type="Proteomes" id="UP000053259"/>
    </source>
</evidence>
<dbReference type="InParanoid" id="A0A0D1YM14"/>
<dbReference type="Proteomes" id="UP000053259">
    <property type="component" value="Unassembled WGS sequence"/>
</dbReference>
<evidence type="ECO:0000256" key="1">
    <source>
        <dbReference type="SAM" id="SignalP"/>
    </source>
</evidence>
<name>A0A0D1YM14_9PEZI</name>
<dbReference type="EMBL" id="KN847552">
    <property type="protein sequence ID" value="KIW01862.1"/>
    <property type="molecule type" value="Genomic_DNA"/>
</dbReference>
<feature type="chain" id="PRO_5002252031" evidence="1">
    <location>
        <begin position="18"/>
        <end position="150"/>
    </location>
</feature>
<gene>
    <name evidence="2" type="ORF">PV09_06711</name>
</gene>
<proteinExistence type="predicted"/>
<dbReference type="RefSeq" id="XP_016211731.1">
    <property type="nucleotide sequence ID" value="XM_016360392.1"/>
</dbReference>